<reference evidence="1" key="1">
    <citation type="journal article" date="2014" name="Int. J. Syst. Evol. Microbiol.">
        <title>Complete genome sequence of Corynebacterium casei LMG S-19264T (=DSM 44701T), isolated from a smear-ripened cheese.</title>
        <authorList>
            <consortium name="US DOE Joint Genome Institute (JGI-PGF)"/>
            <person name="Walter F."/>
            <person name="Albersmeier A."/>
            <person name="Kalinowski J."/>
            <person name="Ruckert C."/>
        </authorList>
    </citation>
    <scope>NUCLEOTIDE SEQUENCE</scope>
    <source>
        <strain evidence="1">CGMCC 1.15447</strain>
    </source>
</reference>
<evidence type="ECO:0000313" key="2">
    <source>
        <dbReference type="Proteomes" id="UP000648801"/>
    </source>
</evidence>
<keyword evidence="2" id="KW-1185">Reference proteome</keyword>
<reference evidence="1" key="2">
    <citation type="submission" date="2020-09" db="EMBL/GenBank/DDBJ databases">
        <authorList>
            <person name="Sun Q."/>
            <person name="Zhou Y."/>
        </authorList>
    </citation>
    <scope>NUCLEOTIDE SEQUENCE</scope>
    <source>
        <strain evidence="1">CGMCC 1.15447</strain>
    </source>
</reference>
<proteinExistence type="predicted"/>
<gene>
    <name evidence="1" type="ORF">GCM10011507_33510</name>
</gene>
<accession>A0A916WA59</accession>
<comment type="caution">
    <text evidence="1">The sequence shown here is derived from an EMBL/GenBank/DDBJ whole genome shotgun (WGS) entry which is preliminary data.</text>
</comment>
<organism evidence="1 2">
    <name type="scientific">Edaphobacter acidisoli</name>
    <dbReference type="NCBI Taxonomy" id="2040573"/>
    <lineage>
        <taxon>Bacteria</taxon>
        <taxon>Pseudomonadati</taxon>
        <taxon>Acidobacteriota</taxon>
        <taxon>Terriglobia</taxon>
        <taxon>Terriglobales</taxon>
        <taxon>Acidobacteriaceae</taxon>
        <taxon>Edaphobacter</taxon>
    </lineage>
</organism>
<protein>
    <submittedName>
        <fullName evidence="1">Uncharacterized protein</fullName>
    </submittedName>
</protein>
<name>A0A916WA59_9BACT</name>
<dbReference type="EMBL" id="BMJB01000003">
    <property type="protein sequence ID" value="GGA79566.1"/>
    <property type="molecule type" value="Genomic_DNA"/>
</dbReference>
<dbReference type="AlphaFoldDB" id="A0A916WA59"/>
<evidence type="ECO:0000313" key="1">
    <source>
        <dbReference type="EMBL" id="GGA79566.1"/>
    </source>
</evidence>
<sequence>MEWNYLDSVARVRSVFTGQSQTQQWFGADMLGGTAELPPLTVAQADDWEAFLMQLRGSALAFQLSDPLRPTIRGSGAGSPMVDNTQPGGNAAGSQMLATKGWTANAVNVLRRGDWIEVQYRMYRVLDDVTADSNGNAIIPIWPSLREQPAATGTSARWLNAAGSITRTSTSSLGSQVSWALWSNFALPSNTPLPPDAVIQGIYPVIIASGVKDGCDQFLGYGPGINWNTLGGGMAGASWFSQPYGNPGSGPSPAASFSSTEFYSTSIGTLLSVLNGQEIAVSINSSLNQTGLTDSMTVTGVGFAVYYTSATPATDTLMPAPFTVPGGQGVAWALPSTTSVSVSDGSGTATATPGIDNGGLTLNGAKGLFRLAQNKRSSSADITLLSKLSFAFEEYR</sequence>
<dbReference type="Proteomes" id="UP000648801">
    <property type="component" value="Unassembled WGS sequence"/>
</dbReference>